<gene>
    <name evidence="1" type="ORF">B5K06_13830</name>
</gene>
<comment type="caution">
    <text evidence="1">The sequence shown here is derived from an EMBL/GenBank/DDBJ whole genome shotgun (WGS) entry which is preliminary data.</text>
</comment>
<protein>
    <submittedName>
        <fullName evidence="1">Uncharacterized protein</fullName>
    </submittedName>
</protein>
<organism evidence="1 2">
    <name type="scientific">Rhizobium grahamii</name>
    <dbReference type="NCBI Taxonomy" id="1120045"/>
    <lineage>
        <taxon>Bacteria</taxon>
        <taxon>Pseudomonadati</taxon>
        <taxon>Pseudomonadota</taxon>
        <taxon>Alphaproteobacteria</taxon>
        <taxon>Hyphomicrobiales</taxon>
        <taxon>Rhizobiaceae</taxon>
        <taxon>Rhizobium/Agrobacterium group</taxon>
        <taxon>Rhizobium</taxon>
    </lineage>
</organism>
<evidence type="ECO:0000313" key="2">
    <source>
        <dbReference type="Proteomes" id="UP000254939"/>
    </source>
</evidence>
<proteinExistence type="predicted"/>
<evidence type="ECO:0000313" key="1">
    <source>
        <dbReference type="EMBL" id="RDJ11361.1"/>
    </source>
</evidence>
<reference evidence="1 2" key="1">
    <citation type="submission" date="2017-03" db="EMBL/GenBank/DDBJ databases">
        <title>Genome analysis of Rhizobial strains effectives or ineffectives for nitrogen fixation isolated from bean seeds.</title>
        <authorList>
            <person name="Peralta H."/>
            <person name="Aguilar-Vera A."/>
            <person name="Mora Y."/>
            <person name="Vargas-Lagunas C."/>
            <person name="Girard L."/>
            <person name="Mora J."/>
        </authorList>
    </citation>
    <scope>NUCLEOTIDE SEQUENCE [LARGE SCALE GENOMIC DNA]</scope>
    <source>
        <strain evidence="1 2">CCGM3</strain>
    </source>
</reference>
<name>A0A370KPU1_9HYPH</name>
<dbReference type="EMBL" id="NAAC01000015">
    <property type="protein sequence ID" value="RDJ11361.1"/>
    <property type="molecule type" value="Genomic_DNA"/>
</dbReference>
<dbReference type="AlphaFoldDB" id="A0A370KPU1"/>
<dbReference type="Proteomes" id="UP000254939">
    <property type="component" value="Unassembled WGS sequence"/>
</dbReference>
<sequence>MIAMKLATVGKVFPFAGASPRYGIGRLTRFCSRRPLRLSEGAPSSMWAEDGAAIKGGQVDCWRSRKGGPLIQSKALASLLAKPYLIP</sequence>
<accession>A0A370KPU1</accession>